<dbReference type="PATRIC" id="fig|1189621.3.peg.1731"/>
<dbReference type="InterPro" id="IPR015797">
    <property type="entry name" value="NUDIX_hydrolase-like_dom_sf"/>
</dbReference>
<keyword evidence="3" id="KW-1185">Reference proteome</keyword>
<dbReference type="STRING" id="1189621.A3SI_08301"/>
<dbReference type="Proteomes" id="UP000005551">
    <property type="component" value="Unassembled WGS sequence"/>
</dbReference>
<gene>
    <name evidence="2" type="ORF">A3SI_08301</name>
</gene>
<evidence type="ECO:0000256" key="1">
    <source>
        <dbReference type="SAM" id="MobiDB-lite"/>
    </source>
</evidence>
<dbReference type="EMBL" id="AJYA01000017">
    <property type="protein sequence ID" value="EIM76926.1"/>
    <property type="molecule type" value="Genomic_DNA"/>
</dbReference>
<reference evidence="2 3" key="1">
    <citation type="submission" date="2012-05" db="EMBL/GenBank/DDBJ databases">
        <title>Genome sequence of Nitritalea halalkaliphila LW7.</title>
        <authorList>
            <person name="Jangir P.K."/>
            <person name="Singh A."/>
            <person name="Shivaji S."/>
            <person name="Sharma R."/>
        </authorList>
    </citation>
    <scope>NUCLEOTIDE SEQUENCE [LARGE SCALE GENOMIC DNA]</scope>
    <source>
        <strain evidence="2 3">LW7</strain>
    </source>
</reference>
<evidence type="ECO:0000313" key="2">
    <source>
        <dbReference type="EMBL" id="EIM76926.1"/>
    </source>
</evidence>
<name>I5C524_9BACT</name>
<sequence>MAPTKEENPWICQEKKTVFENPWIRVENHQVLNPAGKPAEYGKVCFKNRAIGILPIDEEGYTYLVGQYRYTTEGYSWEIPMGGGPLEEAPLARRQKRAKRGNRSDSGQLDPAHGSAYL</sequence>
<dbReference type="GO" id="GO:0016787">
    <property type="term" value="F:hydrolase activity"/>
    <property type="evidence" value="ECO:0007669"/>
    <property type="project" value="UniProtKB-KW"/>
</dbReference>
<proteinExistence type="predicted"/>
<dbReference type="AlphaFoldDB" id="I5C524"/>
<evidence type="ECO:0000313" key="3">
    <source>
        <dbReference type="Proteomes" id="UP000005551"/>
    </source>
</evidence>
<protein>
    <submittedName>
        <fullName evidence="2">NUDIX hydrolase</fullName>
    </submittedName>
</protein>
<comment type="caution">
    <text evidence="2">The sequence shown here is derived from an EMBL/GenBank/DDBJ whole genome shotgun (WGS) entry which is preliminary data.</text>
</comment>
<organism evidence="2 3">
    <name type="scientific">Nitritalea halalkaliphila LW7</name>
    <dbReference type="NCBI Taxonomy" id="1189621"/>
    <lineage>
        <taxon>Bacteria</taxon>
        <taxon>Pseudomonadati</taxon>
        <taxon>Bacteroidota</taxon>
        <taxon>Cytophagia</taxon>
        <taxon>Cytophagales</taxon>
        <taxon>Cyclobacteriaceae</taxon>
        <taxon>Nitritalea</taxon>
    </lineage>
</organism>
<dbReference type="Gene3D" id="3.90.79.10">
    <property type="entry name" value="Nucleoside Triphosphate Pyrophosphohydrolase"/>
    <property type="match status" value="1"/>
</dbReference>
<dbReference type="SUPFAM" id="SSF55811">
    <property type="entry name" value="Nudix"/>
    <property type="match status" value="1"/>
</dbReference>
<accession>I5C524</accession>
<feature type="region of interest" description="Disordered" evidence="1">
    <location>
        <begin position="82"/>
        <end position="118"/>
    </location>
</feature>
<dbReference type="RefSeq" id="WP_009054581.1">
    <property type="nucleotide sequence ID" value="NZ_AJYA01000017.1"/>
</dbReference>
<keyword evidence="2" id="KW-0378">Hydrolase</keyword>